<reference evidence="1" key="1">
    <citation type="submission" date="2015-12" db="EMBL/GenBank/DDBJ databases">
        <title>De novo transcriptome assembly of four potential Pierce s Disease insect vectors from Arizona vineyards.</title>
        <authorList>
            <person name="Tassone E.E."/>
        </authorList>
    </citation>
    <scope>NUCLEOTIDE SEQUENCE</scope>
</reference>
<dbReference type="PANTHER" id="PTHR47326:SF1">
    <property type="entry name" value="HTH PSQ-TYPE DOMAIN-CONTAINING PROTEIN"/>
    <property type="match status" value="1"/>
</dbReference>
<feature type="non-terminal residue" evidence="1">
    <location>
        <position position="1"/>
    </location>
</feature>
<gene>
    <name evidence="1" type="ORF">g.1211</name>
</gene>
<accession>A0A1B6CU54</accession>
<organism evidence="1">
    <name type="scientific">Clastoptera arizonana</name>
    <name type="common">Arizona spittle bug</name>
    <dbReference type="NCBI Taxonomy" id="38151"/>
    <lineage>
        <taxon>Eukaryota</taxon>
        <taxon>Metazoa</taxon>
        <taxon>Ecdysozoa</taxon>
        <taxon>Arthropoda</taxon>
        <taxon>Hexapoda</taxon>
        <taxon>Insecta</taxon>
        <taxon>Pterygota</taxon>
        <taxon>Neoptera</taxon>
        <taxon>Paraneoptera</taxon>
        <taxon>Hemiptera</taxon>
        <taxon>Auchenorrhyncha</taxon>
        <taxon>Cercopoidea</taxon>
        <taxon>Clastopteridae</taxon>
        <taxon>Clastoptera</taxon>
    </lineage>
</organism>
<dbReference type="GO" id="GO:0003676">
    <property type="term" value="F:nucleic acid binding"/>
    <property type="evidence" value="ECO:0007669"/>
    <property type="project" value="InterPro"/>
</dbReference>
<dbReference type="EMBL" id="GEDC01020397">
    <property type="protein sequence ID" value="JAS16901.1"/>
    <property type="molecule type" value="Transcribed_RNA"/>
</dbReference>
<sequence>RHDIVPSQNTILRWVNNLRTTGSIVKKKSPGRVKTARTPQNIEIVRQTLIRSPSRSARRHAHELGLTRESVQTILHKDLLFHPYKMCVTQKLAERDYYQREDFAVRMQVLLEEQEDAIIIMSDEAHFNLNGVVNKQNFRYWASENPRRIHEKLLHSSRVTVWCGIYSNGIIGLYYFKDANGAAVTVNGARYIHMLDTFLRP</sequence>
<dbReference type="AlphaFoldDB" id="A0A1B6CU54"/>
<feature type="non-terminal residue" evidence="1">
    <location>
        <position position="201"/>
    </location>
</feature>
<dbReference type="Gene3D" id="3.30.420.10">
    <property type="entry name" value="Ribonuclease H-like superfamily/Ribonuclease H"/>
    <property type="match status" value="1"/>
</dbReference>
<evidence type="ECO:0000313" key="1">
    <source>
        <dbReference type="EMBL" id="JAS16901.1"/>
    </source>
</evidence>
<name>A0A1B6CU54_9HEMI</name>
<dbReference type="InterPro" id="IPR036397">
    <property type="entry name" value="RNaseH_sf"/>
</dbReference>
<protein>
    <submittedName>
        <fullName evidence="1">Uncharacterized protein</fullName>
    </submittedName>
</protein>
<dbReference type="PANTHER" id="PTHR47326">
    <property type="entry name" value="TRANSPOSABLE ELEMENT TC3 TRANSPOSASE-LIKE PROTEIN"/>
    <property type="match status" value="1"/>
</dbReference>
<proteinExistence type="predicted"/>